<evidence type="ECO:0000256" key="8">
    <source>
        <dbReference type="ARBA" id="ARBA00023030"/>
    </source>
</evidence>
<feature type="compositionally biased region" description="Basic residues" evidence="12">
    <location>
        <begin position="484"/>
        <end position="493"/>
    </location>
</feature>
<evidence type="ECO:0000256" key="9">
    <source>
        <dbReference type="ARBA" id="ARBA00023157"/>
    </source>
</evidence>
<dbReference type="PROSITE" id="PS00250">
    <property type="entry name" value="TGF_BETA_1"/>
    <property type="match status" value="1"/>
</dbReference>
<evidence type="ECO:0000256" key="4">
    <source>
        <dbReference type="ARBA" id="ARBA00022473"/>
    </source>
</evidence>
<proteinExistence type="inferred from homology"/>
<feature type="compositionally biased region" description="Basic and acidic residues" evidence="12">
    <location>
        <begin position="456"/>
        <end position="467"/>
    </location>
</feature>
<dbReference type="Gene3D" id="2.10.90.10">
    <property type="entry name" value="Cystine-knot cytokines"/>
    <property type="match status" value="1"/>
</dbReference>
<evidence type="ECO:0000256" key="6">
    <source>
        <dbReference type="ARBA" id="ARBA00022685"/>
    </source>
</evidence>
<sequence>MDTSRVLLSAVFLISFLWDLPGFQQASISSSSSSAELGSAKGMRSRKEGRMPRAPRENATAREPLDRQEPPPRPQEEPQRRPPQQPEAREPPGRGPRVVPHEYMLSIYRTYSIAEKLGINASFFQSSKSANTITSFVDRGLESSVGAACLVAAGGSVEGGRWRVDDPGWRGVAAGTDETRGEVSRMVPGVRSKALSCALRTERPWDPSKPWEAPSSHRLREKPSEANAAVQSSEFSSGGWQCPGPAVPLVPDRSWRWVWACQATRLSLRIDPGAPSLGPSVGSGACVGVCGNPCAPSLPPARVCSVARTGQHRGSDRDDHPADLGTGTPLKFTEQAPSPRLFPGFRPQAPFLAAAFLTRMGPAHEAFAAAAGDRRPLTRKLRPKSLAEDQGTLRAAGRRLPKPAASGQVWEVSGDSRSGADAGSLHPGLCGCLSPGIALGAPGRQRRSASTPERGPQPEETRRDHLALRVQGAVFPEPSGSQKTGRKGRSLSRKVVRRLGMAGQGAKRSGQPRAAPAALTWRLASGMFKSPSSVAGLALRSSGSLGGTSKDHPTAAPMPSKGGGGQGVELKDARLWVITATRNLVYASALFRDSARGEHSAAELPRCRPQEECPGDPIQVDIAGGATLGKSTRCGPCSEGPGDSSDLQAMLWPRTTGHRLLSCRGKLPDEAREHLFCTLDWLCGQFVPHKRASGRVGGEEQGDQPLGLSGRTRGGRPRCHRSFLGRSPSPEDTRPDERWAAGGGGGGLPVAALGTAGVLEPRVWARRALGGELELRGALRAPQSDAPCNQDSQEGLQVADIGQDVLGKRIAGRALSAPNQRMFGVLGGCLQDGARGSRPQLDYCGWAGSGLARLSEAAGCPAVSLEWGLGVAEAPDLVPRGYIWTGIEGRTPGPDDLSHTPLRRQKYLFDVSTLSDKEELVGAELRLRHGKRHGKKSRLRCSKKPLHVNFKELGWDDWIIAPLEYEAFHCEGVCDFPLRSHLEPTNHAIIQTLMNSMDPGSTPPSCCVPTKLTPISILYIDAGNNVVYKQYEEMVVESCGCR</sequence>
<comment type="subcellular location">
    <subcellularLocation>
        <location evidence="1">Secreted</location>
    </subcellularLocation>
</comment>
<dbReference type="GO" id="GO:0005615">
    <property type="term" value="C:extracellular space"/>
    <property type="evidence" value="ECO:0007669"/>
    <property type="project" value="TreeGrafter"/>
</dbReference>
<name>A0A6P3GYN9_BISBB</name>
<feature type="compositionally biased region" description="Basic and acidic residues" evidence="12">
    <location>
        <begin position="313"/>
        <end position="322"/>
    </location>
</feature>
<dbReference type="GO" id="GO:0005125">
    <property type="term" value="F:cytokine activity"/>
    <property type="evidence" value="ECO:0007669"/>
    <property type="project" value="TreeGrafter"/>
</dbReference>
<feature type="region of interest" description="Disordered" evidence="12">
    <location>
        <begin position="440"/>
        <end position="493"/>
    </location>
</feature>
<keyword evidence="5" id="KW-0964">Secreted</keyword>
<feature type="region of interest" description="Disordered" evidence="12">
    <location>
        <begin position="396"/>
        <end position="422"/>
    </location>
</feature>
<evidence type="ECO:0000256" key="13">
    <source>
        <dbReference type="SAM" id="SignalP"/>
    </source>
</evidence>
<feature type="region of interest" description="Disordered" evidence="12">
    <location>
        <begin position="544"/>
        <end position="566"/>
    </location>
</feature>
<dbReference type="FunFam" id="2.10.90.10:FF:000001">
    <property type="entry name" value="Bone morphogenetic protein 4"/>
    <property type="match status" value="1"/>
</dbReference>
<dbReference type="KEGG" id="bbis:104983959"/>
<dbReference type="PANTHER" id="PTHR11848">
    <property type="entry name" value="TGF-BETA FAMILY"/>
    <property type="match status" value="1"/>
</dbReference>
<evidence type="ECO:0000256" key="3">
    <source>
        <dbReference type="ARBA" id="ARBA00011748"/>
    </source>
</evidence>
<feature type="compositionally biased region" description="Basic residues" evidence="12">
    <location>
        <begin position="713"/>
        <end position="723"/>
    </location>
</feature>
<evidence type="ECO:0000256" key="12">
    <source>
        <dbReference type="SAM" id="MobiDB-lite"/>
    </source>
</evidence>
<gene>
    <name evidence="16" type="primary">GDF6</name>
</gene>
<dbReference type="SMART" id="SM00204">
    <property type="entry name" value="TGFB"/>
    <property type="match status" value="1"/>
</dbReference>
<dbReference type="RefSeq" id="XP_010831827.1">
    <property type="nucleotide sequence ID" value="XM_010833525.1"/>
</dbReference>
<evidence type="ECO:0000256" key="10">
    <source>
        <dbReference type="ARBA" id="ARBA00023180"/>
    </source>
</evidence>
<evidence type="ECO:0000313" key="15">
    <source>
        <dbReference type="Proteomes" id="UP000515208"/>
    </source>
</evidence>
<feature type="region of interest" description="Disordered" evidence="12">
    <location>
        <begin position="692"/>
        <end position="745"/>
    </location>
</feature>
<dbReference type="GO" id="GO:0030509">
    <property type="term" value="P:BMP signaling pathway"/>
    <property type="evidence" value="ECO:0007669"/>
    <property type="project" value="TreeGrafter"/>
</dbReference>
<dbReference type="Pfam" id="PF00019">
    <property type="entry name" value="TGF_beta"/>
    <property type="match status" value="1"/>
</dbReference>
<dbReference type="PROSITE" id="PS51362">
    <property type="entry name" value="TGF_BETA_2"/>
    <property type="match status" value="1"/>
</dbReference>
<dbReference type="GeneID" id="104983959"/>
<accession>A0A6P3GYN9</accession>
<dbReference type="GO" id="GO:0008083">
    <property type="term" value="F:growth factor activity"/>
    <property type="evidence" value="ECO:0007669"/>
    <property type="project" value="UniProtKB-KW"/>
</dbReference>
<feature type="domain" description="TGF-beta family profile" evidence="14">
    <location>
        <begin position="926"/>
        <end position="1042"/>
    </location>
</feature>
<comment type="subunit">
    <text evidence="3">Homodimer; disulfide-linked.</text>
</comment>
<evidence type="ECO:0000256" key="2">
    <source>
        <dbReference type="ARBA" id="ARBA00006656"/>
    </source>
</evidence>
<feature type="compositionally biased region" description="Basic and acidic residues" evidence="12">
    <location>
        <begin position="45"/>
        <end position="80"/>
    </location>
</feature>
<keyword evidence="4" id="KW-0217">Developmental protein</keyword>
<feature type="chain" id="PRO_5027580594" evidence="13">
    <location>
        <begin position="27"/>
        <end position="1042"/>
    </location>
</feature>
<keyword evidence="6" id="KW-0165">Cleavage on pair of basic residues</keyword>
<dbReference type="SUPFAM" id="SSF57501">
    <property type="entry name" value="Cystine-knot cytokines"/>
    <property type="match status" value="1"/>
</dbReference>
<dbReference type="CDD" id="cd19399">
    <property type="entry name" value="TGF_beta_GDF5"/>
    <property type="match status" value="1"/>
</dbReference>
<keyword evidence="7 13" id="KW-0732">Signal</keyword>
<dbReference type="AlphaFoldDB" id="A0A6P3GYN9"/>
<keyword evidence="8 11" id="KW-0339">Growth factor</keyword>
<dbReference type="Proteomes" id="UP000515208">
    <property type="component" value="Unplaced"/>
</dbReference>
<dbReference type="CTD" id="392255"/>
<dbReference type="InterPro" id="IPR029034">
    <property type="entry name" value="Cystine-knot_cytokine"/>
</dbReference>
<keyword evidence="15" id="KW-1185">Reference proteome</keyword>
<feature type="region of interest" description="Disordered" evidence="12">
    <location>
        <begin position="28"/>
        <end position="98"/>
    </location>
</feature>
<evidence type="ECO:0000256" key="5">
    <source>
        <dbReference type="ARBA" id="ARBA00022525"/>
    </source>
</evidence>
<dbReference type="InterPro" id="IPR001839">
    <property type="entry name" value="TGF-b_C"/>
</dbReference>
<feature type="signal peptide" evidence="13">
    <location>
        <begin position="1"/>
        <end position="26"/>
    </location>
</feature>
<keyword evidence="10" id="KW-0325">Glycoprotein</keyword>
<keyword evidence="9" id="KW-1015">Disulfide bond</keyword>
<dbReference type="InterPro" id="IPR015615">
    <property type="entry name" value="TGF-beta-rel"/>
</dbReference>
<evidence type="ECO:0000313" key="16">
    <source>
        <dbReference type="RefSeq" id="XP_010831827.1"/>
    </source>
</evidence>
<dbReference type="InterPro" id="IPR017948">
    <property type="entry name" value="TGFb_CS"/>
</dbReference>
<feature type="compositionally biased region" description="Low complexity" evidence="12">
    <location>
        <begin position="413"/>
        <end position="422"/>
    </location>
</feature>
<evidence type="ECO:0000256" key="7">
    <source>
        <dbReference type="ARBA" id="ARBA00022729"/>
    </source>
</evidence>
<evidence type="ECO:0000256" key="1">
    <source>
        <dbReference type="ARBA" id="ARBA00004613"/>
    </source>
</evidence>
<comment type="similarity">
    <text evidence="2 11">Belongs to the TGF-beta family.</text>
</comment>
<dbReference type="PANTHER" id="PTHR11848:SF43">
    <property type="entry name" value="GROWTH_DIFFERENTIATION FACTOR 6"/>
    <property type="match status" value="1"/>
</dbReference>
<feature type="compositionally biased region" description="Basic and acidic residues" evidence="12">
    <location>
        <begin position="729"/>
        <end position="739"/>
    </location>
</feature>
<feature type="region of interest" description="Disordered" evidence="12">
    <location>
        <begin position="311"/>
        <end position="330"/>
    </location>
</feature>
<organism evidence="15 16">
    <name type="scientific">Bison bison bison</name>
    <name type="common">North American plains bison</name>
    <dbReference type="NCBI Taxonomy" id="43346"/>
    <lineage>
        <taxon>Eukaryota</taxon>
        <taxon>Metazoa</taxon>
        <taxon>Chordata</taxon>
        <taxon>Craniata</taxon>
        <taxon>Vertebrata</taxon>
        <taxon>Euteleostomi</taxon>
        <taxon>Mammalia</taxon>
        <taxon>Eutheria</taxon>
        <taxon>Laurasiatheria</taxon>
        <taxon>Artiodactyla</taxon>
        <taxon>Ruminantia</taxon>
        <taxon>Pecora</taxon>
        <taxon>Bovidae</taxon>
        <taxon>Bovinae</taxon>
        <taxon>Bison</taxon>
    </lineage>
</organism>
<feature type="region of interest" description="Disordered" evidence="12">
    <location>
        <begin position="203"/>
        <end position="237"/>
    </location>
</feature>
<evidence type="ECO:0000256" key="11">
    <source>
        <dbReference type="RuleBase" id="RU000354"/>
    </source>
</evidence>
<reference evidence="16" key="1">
    <citation type="submission" date="2025-08" db="UniProtKB">
        <authorList>
            <consortium name="RefSeq"/>
        </authorList>
    </citation>
    <scope>IDENTIFICATION</scope>
    <source>
        <tissue evidence="16">Blood</tissue>
    </source>
</reference>
<evidence type="ECO:0000259" key="14">
    <source>
        <dbReference type="PROSITE" id="PS51362"/>
    </source>
</evidence>
<protein>
    <submittedName>
        <fullName evidence="16">Growth/differentiation factor 6</fullName>
    </submittedName>
</protein>